<accession>A0A1F5WZJ4</accession>
<reference evidence="1 2" key="1">
    <citation type="journal article" date="2016" name="Nat. Commun.">
        <title>Thousands of microbial genomes shed light on interconnected biogeochemical processes in an aquifer system.</title>
        <authorList>
            <person name="Anantharaman K."/>
            <person name="Brown C.T."/>
            <person name="Hug L.A."/>
            <person name="Sharon I."/>
            <person name="Castelle C.J."/>
            <person name="Probst A.J."/>
            <person name="Thomas B.C."/>
            <person name="Singh A."/>
            <person name="Wilkins M.J."/>
            <person name="Karaoz U."/>
            <person name="Brodie E.L."/>
            <person name="Williams K.H."/>
            <person name="Hubbard S.S."/>
            <person name="Banfield J.F."/>
        </authorList>
    </citation>
    <scope>NUCLEOTIDE SEQUENCE [LARGE SCALE GENOMIC DNA]</scope>
</reference>
<comment type="caution">
    <text evidence="1">The sequence shown here is derived from an EMBL/GenBank/DDBJ whole genome shotgun (WGS) entry which is preliminary data.</text>
</comment>
<dbReference type="Proteomes" id="UP000178114">
    <property type="component" value="Unassembled WGS sequence"/>
</dbReference>
<dbReference type="EMBL" id="MFID01000020">
    <property type="protein sequence ID" value="OGF81023.1"/>
    <property type="molecule type" value="Genomic_DNA"/>
</dbReference>
<evidence type="ECO:0000313" key="2">
    <source>
        <dbReference type="Proteomes" id="UP000178114"/>
    </source>
</evidence>
<sequence length="94" mass="10709">MLDLVYEEIMDARRKAKITILRRPNGSWNKTEISVLVRGLPMCLVSQHPKFSEILMLHGEFKKSDIEALGVLGFDHQVFLGLDNSTLPFPVRSL</sequence>
<gene>
    <name evidence="1" type="ORF">A2930_00190</name>
</gene>
<dbReference type="AlphaFoldDB" id="A0A1F5WZJ4"/>
<dbReference type="STRING" id="1798351.A2930_00190"/>
<name>A0A1F5WZJ4_9BACT</name>
<organism evidence="1 2">
    <name type="scientific">Candidatus Giovannonibacteria bacterium RIFCSPLOWO2_01_FULL_45_34</name>
    <dbReference type="NCBI Taxonomy" id="1798351"/>
    <lineage>
        <taxon>Bacteria</taxon>
        <taxon>Candidatus Giovannoniibacteriota</taxon>
    </lineage>
</organism>
<protein>
    <submittedName>
        <fullName evidence="1">Uncharacterized protein</fullName>
    </submittedName>
</protein>
<proteinExistence type="predicted"/>
<evidence type="ECO:0000313" key="1">
    <source>
        <dbReference type="EMBL" id="OGF81023.1"/>
    </source>
</evidence>